<dbReference type="InterPro" id="IPR020846">
    <property type="entry name" value="MFS_dom"/>
</dbReference>
<feature type="compositionally biased region" description="Basic and acidic residues" evidence="5">
    <location>
        <begin position="68"/>
        <end position="79"/>
    </location>
</feature>
<dbReference type="Proteomes" id="UP001174934">
    <property type="component" value="Unassembled WGS sequence"/>
</dbReference>
<evidence type="ECO:0000256" key="1">
    <source>
        <dbReference type="ARBA" id="ARBA00004141"/>
    </source>
</evidence>
<feature type="transmembrane region" description="Helical" evidence="6">
    <location>
        <begin position="514"/>
        <end position="536"/>
    </location>
</feature>
<evidence type="ECO:0000313" key="8">
    <source>
        <dbReference type="EMBL" id="KAK0636830.1"/>
    </source>
</evidence>
<feature type="transmembrane region" description="Helical" evidence="6">
    <location>
        <begin position="455"/>
        <end position="474"/>
    </location>
</feature>
<dbReference type="PROSITE" id="PS50850">
    <property type="entry name" value="MFS"/>
    <property type="match status" value="1"/>
</dbReference>
<feature type="region of interest" description="Disordered" evidence="5">
    <location>
        <begin position="17"/>
        <end position="130"/>
    </location>
</feature>
<reference evidence="8" key="1">
    <citation type="submission" date="2023-06" db="EMBL/GenBank/DDBJ databases">
        <title>Genome-scale phylogeny and comparative genomics of the fungal order Sordariales.</title>
        <authorList>
            <consortium name="Lawrence Berkeley National Laboratory"/>
            <person name="Hensen N."/>
            <person name="Bonometti L."/>
            <person name="Westerberg I."/>
            <person name="Brannstrom I.O."/>
            <person name="Guillou S."/>
            <person name="Cros-Aarteil S."/>
            <person name="Calhoun S."/>
            <person name="Haridas S."/>
            <person name="Kuo A."/>
            <person name="Mondo S."/>
            <person name="Pangilinan J."/>
            <person name="Riley R."/>
            <person name="LaButti K."/>
            <person name="Andreopoulos B."/>
            <person name="Lipzen A."/>
            <person name="Chen C."/>
            <person name="Yanf M."/>
            <person name="Daum C."/>
            <person name="Ng V."/>
            <person name="Clum A."/>
            <person name="Steindorff A."/>
            <person name="Ohm R."/>
            <person name="Martin F."/>
            <person name="Silar P."/>
            <person name="Natvig D."/>
            <person name="Lalanne C."/>
            <person name="Gautier V."/>
            <person name="Ament-velasquez S.L."/>
            <person name="Kruys A."/>
            <person name="Hutchinson M.I."/>
            <person name="Powell A.J."/>
            <person name="Barry K."/>
            <person name="Miller A.N."/>
            <person name="Grigoriev I.V."/>
            <person name="Debuchy R."/>
            <person name="Gladieux P."/>
            <person name="Thoren M.H."/>
            <person name="Johannesson H."/>
        </authorList>
    </citation>
    <scope>NUCLEOTIDE SEQUENCE</scope>
    <source>
        <strain evidence="8">SMH3391-2</strain>
    </source>
</reference>
<feature type="transmembrane region" description="Helical" evidence="6">
    <location>
        <begin position="275"/>
        <end position="296"/>
    </location>
</feature>
<comment type="subcellular location">
    <subcellularLocation>
        <location evidence="1">Membrane</location>
        <topology evidence="1">Multi-pass membrane protein</topology>
    </subcellularLocation>
</comment>
<evidence type="ECO:0000256" key="3">
    <source>
        <dbReference type="ARBA" id="ARBA00022989"/>
    </source>
</evidence>
<dbReference type="Gene3D" id="1.20.1250.20">
    <property type="entry name" value="MFS general substrate transporter like domains"/>
    <property type="match status" value="1"/>
</dbReference>
<feature type="compositionally biased region" description="Gly residues" evidence="5">
    <location>
        <begin position="87"/>
        <end position="107"/>
    </location>
</feature>
<evidence type="ECO:0000256" key="5">
    <source>
        <dbReference type="SAM" id="MobiDB-lite"/>
    </source>
</evidence>
<dbReference type="PANTHER" id="PTHR23514:SF6">
    <property type="entry name" value="MAJOR FACILITATOR SUPERFAMILY (MFS) PROFILE DOMAIN-CONTAINING PROTEIN"/>
    <property type="match status" value="1"/>
</dbReference>
<evidence type="ECO:0000313" key="9">
    <source>
        <dbReference type="Proteomes" id="UP001174934"/>
    </source>
</evidence>
<feature type="compositionally biased region" description="Polar residues" evidence="5">
    <location>
        <begin position="58"/>
        <end position="67"/>
    </location>
</feature>
<feature type="domain" description="Major facilitator superfamily (MFS) profile" evidence="7">
    <location>
        <begin position="148"/>
        <end position="570"/>
    </location>
</feature>
<comment type="caution">
    <text evidence="8">The sequence shown here is derived from an EMBL/GenBank/DDBJ whole genome shotgun (WGS) entry which is preliminary data.</text>
</comment>
<sequence>MDALMLHRLVAVDSAPAALPSAPERAVQRTYPGVPQQRDPSIELERLDRPQLHRAHSTKTFIGSSSSHHAELGSRKESDSTGATAVAGGGAPGTGRGFPLFEGGGGDLGRDLESSRPPTPSSVGHHHDSGLEVEAKQSITEPYMNRFRLLAVCLVNFGNGMSDSAPGALIPSMEKEYDIGYAIVSLIFVGNAIGFITAALFIDGTRERLGRAKTMALAQLFLAAGYVPMVCTAPFPVVVLSFFLVGFGMSFNLAMGNVFCGSLRNGTTALGMMHGAYGLGGTVGPLIATTLVTVAHTVWSRYYILTLGLALFNAVFAAWAFWDYDAERDAAAAASGTSMTAPMAAGEQTAAAAAAAAAATATARRQANVGSHIQGMFTAFSSRVVLLGALFIFAYQGAEVSISGWVISFLLDTRSPAGGGDSSSVGYVTAGFWAGITLGRFLLSRPAHRIGEKKFVCWAVAGATVFQLLVWLVPNIIGNAVAVAIVGLLLGPVYPCAAAVFMRNMSKHEQVSGIGVISAFGSSGGAAAPFTTGILAQAVGTFVLHPIAIGLFAVMMGCWYGLPGRPKRAD</sequence>
<dbReference type="GO" id="GO:0016020">
    <property type="term" value="C:membrane"/>
    <property type="evidence" value="ECO:0007669"/>
    <property type="project" value="UniProtKB-SubCell"/>
</dbReference>
<dbReference type="CDD" id="cd17333">
    <property type="entry name" value="MFS_FucP_MFSD4_like"/>
    <property type="match status" value="1"/>
</dbReference>
<accession>A0AA40CFY3</accession>
<organism evidence="8 9">
    <name type="scientific">Bombardia bombarda</name>
    <dbReference type="NCBI Taxonomy" id="252184"/>
    <lineage>
        <taxon>Eukaryota</taxon>
        <taxon>Fungi</taxon>
        <taxon>Dikarya</taxon>
        <taxon>Ascomycota</taxon>
        <taxon>Pezizomycotina</taxon>
        <taxon>Sordariomycetes</taxon>
        <taxon>Sordariomycetidae</taxon>
        <taxon>Sordariales</taxon>
        <taxon>Lasiosphaeriaceae</taxon>
        <taxon>Bombardia</taxon>
    </lineage>
</organism>
<feature type="transmembrane region" description="Helical" evidence="6">
    <location>
        <begin position="480"/>
        <end position="502"/>
    </location>
</feature>
<dbReference type="InterPro" id="IPR051788">
    <property type="entry name" value="MFS_Transporter"/>
</dbReference>
<keyword evidence="2 6" id="KW-0812">Transmembrane</keyword>
<dbReference type="SUPFAM" id="SSF103473">
    <property type="entry name" value="MFS general substrate transporter"/>
    <property type="match status" value="1"/>
</dbReference>
<feature type="transmembrane region" description="Helical" evidence="6">
    <location>
        <begin position="241"/>
        <end position="263"/>
    </location>
</feature>
<feature type="transmembrane region" description="Helical" evidence="6">
    <location>
        <begin position="214"/>
        <end position="235"/>
    </location>
</feature>
<gene>
    <name evidence="8" type="ORF">B0T17DRAFT_587854</name>
</gene>
<feature type="compositionally biased region" description="Basic and acidic residues" evidence="5">
    <location>
        <begin position="40"/>
        <end position="51"/>
    </location>
</feature>
<name>A0AA40CFY3_9PEZI</name>
<evidence type="ECO:0000256" key="2">
    <source>
        <dbReference type="ARBA" id="ARBA00022692"/>
    </source>
</evidence>
<feature type="transmembrane region" description="Helical" evidence="6">
    <location>
        <begin position="302"/>
        <end position="322"/>
    </location>
</feature>
<feature type="transmembrane region" description="Helical" evidence="6">
    <location>
        <begin position="179"/>
        <end position="202"/>
    </location>
</feature>
<feature type="transmembrane region" description="Helical" evidence="6">
    <location>
        <begin position="423"/>
        <end position="443"/>
    </location>
</feature>
<dbReference type="AlphaFoldDB" id="A0AA40CFY3"/>
<dbReference type="InterPro" id="IPR011701">
    <property type="entry name" value="MFS"/>
</dbReference>
<feature type="transmembrane region" description="Helical" evidence="6">
    <location>
        <begin position="384"/>
        <end position="411"/>
    </location>
</feature>
<evidence type="ECO:0000256" key="4">
    <source>
        <dbReference type="ARBA" id="ARBA00023136"/>
    </source>
</evidence>
<dbReference type="FunFam" id="1.20.1250.20:FF:000308">
    <property type="entry name" value="MFS efflux transporter"/>
    <property type="match status" value="1"/>
</dbReference>
<keyword evidence="3 6" id="KW-1133">Transmembrane helix</keyword>
<dbReference type="EMBL" id="JAULSR010000001">
    <property type="protein sequence ID" value="KAK0636830.1"/>
    <property type="molecule type" value="Genomic_DNA"/>
</dbReference>
<dbReference type="InterPro" id="IPR036259">
    <property type="entry name" value="MFS_trans_sf"/>
</dbReference>
<dbReference type="PANTHER" id="PTHR23514">
    <property type="entry name" value="BYPASS OF STOP CODON PROTEIN 6"/>
    <property type="match status" value="1"/>
</dbReference>
<evidence type="ECO:0000256" key="6">
    <source>
        <dbReference type="SAM" id="Phobius"/>
    </source>
</evidence>
<evidence type="ECO:0000259" key="7">
    <source>
        <dbReference type="PROSITE" id="PS50850"/>
    </source>
</evidence>
<keyword evidence="4 6" id="KW-0472">Membrane</keyword>
<proteinExistence type="predicted"/>
<dbReference type="GO" id="GO:0022857">
    <property type="term" value="F:transmembrane transporter activity"/>
    <property type="evidence" value="ECO:0007669"/>
    <property type="project" value="InterPro"/>
</dbReference>
<dbReference type="FunFam" id="1.20.1250.20:FF:000286">
    <property type="entry name" value="MFS efflux transporter"/>
    <property type="match status" value="1"/>
</dbReference>
<dbReference type="Pfam" id="PF07690">
    <property type="entry name" value="MFS_1"/>
    <property type="match status" value="1"/>
</dbReference>
<protein>
    <submittedName>
        <fullName evidence="8">Major facilitator superfamily domain-containing protein</fullName>
    </submittedName>
</protein>
<keyword evidence="9" id="KW-1185">Reference proteome</keyword>
<feature type="transmembrane region" description="Helical" evidence="6">
    <location>
        <begin position="542"/>
        <end position="562"/>
    </location>
</feature>